<dbReference type="PROSITE" id="PS00367">
    <property type="entry name" value="BH4_AAA_HYDROXYL_1"/>
    <property type="match status" value="1"/>
</dbReference>
<evidence type="ECO:0000256" key="1">
    <source>
        <dbReference type="ARBA" id="ARBA00001060"/>
    </source>
</evidence>
<keyword evidence="7" id="KW-0479">Metal-binding</keyword>
<evidence type="ECO:0000256" key="8">
    <source>
        <dbReference type="ARBA" id="ARBA00023002"/>
    </source>
</evidence>
<evidence type="ECO:0000256" key="6">
    <source>
        <dbReference type="ARBA" id="ARBA00020276"/>
    </source>
</evidence>
<evidence type="ECO:0000256" key="9">
    <source>
        <dbReference type="ARBA" id="ARBA00023004"/>
    </source>
</evidence>
<dbReference type="Proteomes" id="UP001413721">
    <property type="component" value="Unassembled WGS sequence"/>
</dbReference>
<evidence type="ECO:0000256" key="13">
    <source>
        <dbReference type="SAM" id="MobiDB-lite"/>
    </source>
</evidence>
<evidence type="ECO:0000256" key="12">
    <source>
        <dbReference type="ARBA" id="ARBA00029922"/>
    </source>
</evidence>
<dbReference type="InterPro" id="IPR036329">
    <property type="entry name" value="Aro-AA_hydroxylase_C_sf"/>
</dbReference>
<keyword evidence="8 15" id="KW-0560">Oxidoreductase</keyword>
<evidence type="ECO:0000256" key="7">
    <source>
        <dbReference type="ARBA" id="ARBA00022723"/>
    </source>
</evidence>
<evidence type="ECO:0000256" key="11">
    <source>
        <dbReference type="ARBA" id="ARBA00023232"/>
    </source>
</evidence>
<protein>
    <recommendedName>
        <fullName evidence="6">Phenylalanine-4-hydroxylase</fullName>
        <ecNumber evidence="5">1.14.16.1</ecNumber>
    </recommendedName>
    <alternativeName>
        <fullName evidence="12">Phe-4-monooxygenase</fullName>
    </alternativeName>
</protein>
<evidence type="ECO:0000313" key="15">
    <source>
        <dbReference type="EMBL" id="MEN2991661.1"/>
    </source>
</evidence>
<dbReference type="NCBIfam" id="NF008877">
    <property type="entry name" value="PRK11913.1-2"/>
    <property type="match status" value="1"/>
</dbReference>
<evidence type="ECO:0000256" key="10">
    <source>
        <dbReference type="ARBA" id="ARBA00023033"/>
    </source>
</evidence>
<feature type="region of interest" description="Disordered" evidence="13">
    <location>
        <begin position="260"/>
        <end position="286"/>
    </location>
</feature>
<dbReference type="CDD" id="cd03348">
    <property type="entry name" value="pro_PheOH"/>
    <property type="match status" value="1"/>
</dbReference>
<comment type="similarity">
    <text evidence="4">Belongs to the biopterin-dependent aromatic amino acid hydroxylase family.</text>
</comment>
<proteinExistence type="inferred from homology"/>
<dbReference type="PROSITE" id="PS51410">
    <property type="entry name" value="BH4_AAA_HYDROXYL_2"/>
    <property type="match status" value="1"/>
</dbReference>
<comment type="cofactor">
    <cofactor evidence="2">
        <name>Fe(2+)</name>
        <dbReference type="ChEBI" id="CHEBI:29033"/>
    </cofactor>
</comment>
<dbReference type="InterPro" id="IPR001273">
    <property type="entry name" value="ArAA_hydroxylase"/>
</dbReference>
<name>A0ABU9YS80_9PROT</name>
<keyword evidence="11" id="KW-0585">Phenylalanine catabolism</keyword>
<dbReference type="NCBIfam" id="TIGR01267">
    <property type="entry name" value="Phe4hydrox_mono"/>
    <property type="match status" value="1"/>
</dbReference>
<dbReference type="PANTHER" id="PTHR11473:SF24">
    <property type="entry name" value="PHENYLALANINE-4-HYDROXYLASE"/>
    <property type="match status" value="1"/>
</dbReference>
<comment type="pathway">
    <text evidence="3">Amino-acid degradation; L-phenylalanine degradation; acetoacetate and fumarate from L-phenylalanine: step 1/6.</text>
</comment>
<dbReference type="Gene3D" id="1.10.800.10">
    <property type="entry name" value="Aromatic amino acid hydroxylase"/>
    <property type="match status" value="1"/>
</dbReference>
<dbReference type="EC" id="1.14.16.1" evidence="5"/>
<dbReference type="EMBL" id="JBBKTW010000012">
    <property type="protein sequence ID" value="MEN2991661.1"/>
    <property type="molecule type" value="Genomic_DNA"/>
</dbReference>
<dbReference type="PRINTS" id="PR00372">
    <property type="entry name" value="FYWHYDRXLASE"/>
</dbReference>
<keyword evidence="9" id="KW-0408">Iron</keyword>
<evidence type="ECO:0000259" key="14">
    <source>
        <dbReference type="PROSITE" id="PS51410"/>
    </source>
</evidence>
<evidence type="ECO:0000256" key="4">
    <source>
        <dbReference type="ARBA" id="ARBA00009712"/>
    </source>
</evidence>
<evidence type="ECO:0000256" key="2">
    <source>
        <dbReference type="ARBA" id="ARBA00001954"/>
    </source>
</evidence>
<keyword evidence="10" id="KW-0503">Monooxygenase</keyword>
<accession>A0ABU9YS80</accession>
<dbReference type="GO" id="GO:0004505">
    <property type="term" value="F:phenylalanine 4-monooxygenase activity"/>
    <property type="evidence" value="ECO:0007669"/>
    <property type="project" value="UniProtKB-EC"/>
</dbReference>
<dbReference type="InterPro" id="IPR018301">
    <property type="entry name" value="ArAA_hydroxylase_Fe/CU_BS"/>
</dbReference>
<sequence>MTTTPSYRDHPAEIRDDFTTDQRWETLTEEEHAIWRLLFERQAGILRDRAVPAFIDGLTGLGIAAEGVPNFERLSDVLEKATGWRIVCVPGLVPDEVFFRHLSERRFPSTSFIRTRAQLDYLQEPDVFHDIYGHVPLLMNPVFADYMQAYGQAGLRASSRNSLHNLARLYWYTVEFGLIATDDGLRIYGSGIASSKGESIYALESPKPNRLGFDLKRVMRTKYRIDDFQETYFVIRSFEELFEETAQDFQPIYDEMATASDYEPGQVLPEDRRFAPNPPGTDSAAA</sequence>
<comment type="caution">
    <text evidence="15">The sequence shown here is derived from an EMBL/GenBank/DDBJ whole genome shotgun (WGS) entry which is preliminary data.</text>
</comment>
<keyword evidence="16" id="KW-1185">Reference proteome</keyword>
<dbReference type="InterPro" id="IPR019774">
    <property type="entry name" value="Aromatic-AA_hydroxylase_C"/>
</dbReference>
<dbReference type="InterPro" id="IPR005960">
    <property type="entry name" value="Phe-4-hydroxylase_mono"/>
</dbReference>
<gene>
    <name evidence="15" type="primary">phhA</name>
    <name evidence="15" type="ORF">WG926_25340</name>
</gene>
<comment type="catalytic activity">
    <reaction evidence="1">
        <text>(6R)-L-erythro-5,6,7,8-tetrahydrobiopterin + L-phenylalanine + O2 = (4aS,6R)-4a-hydroxy-L-erythro-5,6,7,8-tetrahydrobiopterin + L-tyrosine</text>
        <dbReference type="Rhea" id="RHEA:20273"/>
        <dbReference type="ChEBI" id="CHEBI:15379"/>
        <dbReference type="ChEBI" id="CHEBI:15642"/>
        <dbReference type="ChEBI" id="CHEBI:58095"/>
        <dbReference type="ChEBI" id="CHEBI:58315"/>
        <dbReference type="ChEBI" id="CHEBI:59560"/>
        <dbReference type="EC" id="1.14.16.1"/>
    </reaction>
</comment>
<feature type="domain" description="Biopterin-dependent aromatic amino acid hydroxylase family profile" evidence="14">
    <location>
        <begin position="1"/>
        <end position="286"/>
    </location>
</feature>
<evidence type="ECO:0000313" key="16">
    <source>
        <dbReference type="Proteomes" id="UP001413721"/>
    </source>
</evidence>
<reference evidence="15 16" key="1">
    <citation type="submission" date="2024-03" db="EMBL/GenBank/DDBJ databases">
        <title>High-quality draft genome sequencing of Tistrella sp. BH-R2-4.</title>
        <authorList>
            <person name="Dong C."/>
        </authorList>
    </citation>
    <scope>NUCLEOTIDE SEQUENCE [LARGE SCALE GENOMIC DNA]</scope>
    <source>
        <strain evidence="15 16">BH-R2-4</strain>
    </source>
</reference>
<evidence type="ECO:0000256" key="5">
    <source>
        <dbReference type="ARBA" id="ARBA00011995"/>
    </source>
</evidence>
<dbReference type="Pfam" id="PF00351">
    <property type="entry name" value="Biopterin_H"/>
    <property type="match status" value="1"/>
</dbReference>
<dbReference type="SUPFAM" id="SSF56534">
    <property type="entry name" value="Aromatic aminoacid monoxygenases, catalytic and oligomerization domains"/>
    <property type="match status" value="1"/>
</dbReference>
<evidence type="ECO:0000256" key="3">
    <source>
        <dbReference type="ARBA" id="ARBA00005088"/>
    </source>
</evidence>
<organism evidence="15 16">
    <name type="scientific">Tistrella arctica</name>
    <dbReference type="NCBI Taxonomy" id="3133430"/>
    <lineage>
        <taxon>Bacteria</taxon>
        <taxon>Pseudomonadati</taxon>
        <taxon>Pseudomonadota</taxon>
        <taxon>Alphaproteobacteria</taxon>
        <taxon>Geminicoccales</taxon>
        <taxon>Geminicoccaceae</taxon>
        <taxon>Tistrella</taxon>
    </lineage>
</organism>
<dbReference type="RefSeq" id="WP_345935067.1">
    <property type="nucleotide sequence ID" value="NZ_JBBKTV010000009.1"/>
</dbReference>
<dbReference type="PANTHER" id="PTHR11473">
    <property type="entry name" value="AROMATIC AMINO ACID HYDROXYLASE"/>
    <property type="match status" value="1"/>
</dbReference>
<dbReference type="InterPro" id="IPR036951">
    <property type="entry name" value="ArAA_hydroxylase_sf"/>
</dbReference>